<comment type="caution">
    <text evidence="2">The sequence shown here is derived from an EMBL/GenBank/DDBJ whole genome shotgun (WGS) entry which is preliminary data.</text>
</comment>
<feature type="compositionally biased region" description="Polar residues" evidence="1">
    <location>
        <begin position="118"/>
        <end position="131"/>
    </location>
</feature>
<dbReference type="Proteomes" id="UP000186922">
    <property type="component" value="Unassembled WGS sequence"/>
</dbReference>
<dbReference type="EMBL" id="BDGG01000002">
    <property type="protein sequence ID" value="GAU91606.1"/>
    <property type="molecule type" value="Genomic_DNA"/>
</dbReference>
<protein>
    <submittedName>
        <fullName evidence="2">Uncharacterized protein</fullName>
    </submittedName>
</protein>
<feature type="region of interest" description="Disordered" evidence="1">
    <location>
        <begin position="95"/>
        <end position="135"/>
    </location>
</feature>
<evidence type="ECO:0000256" key="1">
    <source>
        <dbReference type="SAM" id="MobiDB-lite"/>
    </source>
</evidence>
<feature type="compositionally biased region" description="Polar residues" evidence="1">
    <location>
        <begin position="18"/>
        <end position="27"/>
    </location>
</feature>
<proteinExistence type="predicted"/>
<reference evidence="2 3" key="1">
    <citation type="journal article" date="2016" name="Nat. Commun.">
        <title>Extremotolerant tardigrade genome and improved radiotolerance of human cultured cells by tardigrade-unique protein.</title>
        <authorList>
            <person name="Hashimoto T."/>
            <person name="Horikawa D.D."/>
            <person name="Saito Y."/>
            <person name="Kuwahara H."/>
            <person name="Kozuka-Hata H."/>
            <person name="Shin-I T."/>
            <person name="Minakuchi Y."/>
            <person name="Ohishi K."/>
            <person name="Motoyama A."/>
            <person name="Aizu T."/>
            <person name="Enomoto A."/>
            <person name="Kondo K."/>
            <person name="Tanaka S."/>
            <person name="Hara Y."/>
            <person name="Koshikawa S."/>
            <person name="Sagara H."/>
            <person name="Miura T."/>
            <person name="Yokobori S."/>
            <person name="Miyagawa K."/>
            <person name="Suzuki Y."/>
            <person name="Kubo T."/>
            <person name="Oyama M."/>
            <person name="Kohara Y."/>
            <person name="Fujiyama A."/>
            <person name="Arakawa K."/>
            <person name="Katayama T."/>
            <person name="Toyoda A."/>
            <person name="Kunieda T."/>
        </authorList>
    </citation>
    <scope>NUCLEOTIDE SEQUENCE [LARGE SCALE GENOMIC DNA]</scope>
    <source>
        <strain evidence="2 3">YOKOZUNA-1</strain>
    </source>
</reference>
<feature type="compositionally biased region" description="Low complexity" evidence="1">
    <location>
        <begin position="32"/>
        <end position="68"/>
    </location>
</feature>
<feature type="compositionally biased region" description="Basic and acidic residues" evidence="1">
    <location>
        <begin position="281"/>
        <end position="292"/>
    </location>
</feature>
<evidence type="ECO:0000313" key="2">
    <source>
        <dbReference type="EMBL" id="GAU91606.1"/>
    </source>
</evidence>
<evidence type="ECO:0000313" key="3">
    <source>
        <dbReference type="Proteomes" id="UP000186922"/>
    </source>
</evidence>
<gene>
    <name evidence="2" type="primary">RvY_03831-1</name>
    <name evidence="2" type="synonym">RvY_03831.1</name>
    <name evidence="2" type="ORF">RvY_03831</name>
</gene>
<name>A0A1D1UPF2_RAMVA</name>
<feature type="region of interest" description="Disordered" evidence="1">
    <location>
        <begin position="213"/>
        <end position="232"/>
    </location>
</feature>
<organism evidence="2 3">
    <name type="scientific">Ramazzottius varieornatus</name>
    <name type="common">Water bear</name>
    <name type="synonym">Tardigrade</name>
    <dbReference type="NCBI Taxonomy" id="947166"/>
    <lineage>
        <taxon>Eukaryota</taxon>
        <taxon>Metazoa</taxon>
        <taxon>Ecdysozoa</taxon>
        <taxon>Tardigrada</taxon>
        <taxon>Eutardigrada</taxon>
        <taxon>Parachela</taxon>
        <taxon>Hypsibioidea</taxon>
        <taxon>Ramazzottiidae</taxon>
        <taxon>Ramazzottius</taxon>
    </lineage>
</organism>
<feature type="region of interest" description="Disordered" evidence="1">
    <location>
        <begin position="1"/>
        <end position="81"/>
    </location>
</feature>
<feature type="region of interest" description="Disordered" evidence="1">
    <location>
        <begin position="311"/>
        <end position="339"/>
    </location>
</feature>
<sequence>MADQPSSHFQPHLLLSQAEPSTKLQSDNADESSSTISKSSSVSPSLSSASSSTSSFSFAETSSVSSRTFETRSSESAADDKGYLPILQSNASTGLLPEVRSGLTSRGAAEQRRMGHVHQSSRTPRSGQTGVEAQRRDLPRTIRLLDGEERGLPSARFEEYTNFRLQTVIMSNTIQAPPNRTVDYNICENYFAPGHRCLGDSFKACRMQPPYRTQAGSDLVPPKGSSDSTSFSKSSRIKEVVESLVGFVTTAKSRPSARQLKTTKCKGRSSGCSNDLCSEGSEGKNRAKSKTTRESPVRLCEFLAGNVAVSQSFSQGPPTYDTVMKDQKPVAAEDSSKRS</sequence>
<accession>A0A1D1UPF2</accession>
<dbReference type="AlphaFoldDB" id="A0A1D1UPF2"/>
<keyword evidence="3" id="KW-1185">Reference proteome</keyword>
<feature type="compositionally biased region" description="Basic and acidic residues" evidence="1">
    <location>
        <begin position="69"/>
        <end position="81"/>
    </location>
</feature>
<feature type="region of interest" description="Disordered" evidence="1">
    <location>
        <begin position="259"/>
        <end position="292"/>
    </location>
</feature>